<keyword evidence="5" id="KW-1185">Reference proteome</keyword>
<dbReference type="SUPFAM" id="SSF55120">
    <property type="entry name" value="Pseudouridine synthase"/>
    <property type="match status" value="1"/>
</dbReference>
<sequence length="600" mass="64612">MHCYSALVVAYSAVISAMENAAQWKLALAMLARMMCASGAQPNVVSFSAAISACEKCGQWMSATDLVSTMKDLHVQPNIVTINGVSAAFAKAGKWQKAHNLLTEAAGSKCETNIISYSSAILAYGQLSEWMGALSTFAALGQLRLKRSLFCVNSAIAACGKSWHQALNLASFAEERPDVVTCGALMNALAEGTEWELALTVLAEMHGSPDSACFSAGLGACEKAACWREGLQLLEDMAVARVLDEIACTLGISVCHKAGRWRDALGIFEDLANLQVRPSEANYGAALMACGEGGAWVSAIALLQDMMQKNFTPDCWAAGSAANAVRQGLGAEAANELLDKLRSRWQLTHSGMGSWELAAMIQAEMLKQATGIIAVAKPAGIRTEELVQGRVCLVSRLDHPTSGVLPLPLGSEGSLPAQWLQAQFAARLVDKEYLCLCEGPSLGAVGSTGKIDSPLQTTEVGHLGRQFSRTVVSQHGRPACTKFEVLETFAIRRGMEVMFLLAKPLTGRTHQIRVHLASIGRPLIGDLSYDESVLPGCPRLFLHCRQIQLRDLEGQPFVAECPLPLDLTNVLVQFRQQRRDKSCRRPLHVIEVGMFPLSQT</sequence>
<feature type="repeat" description="PPR" evidence="2">
    <location>
        <begin position="43"/>
        <end position="77"/>
    </location>
</feature>
<dbReference type="AlphaFoldDB" id="A0A812SCI6"/>
<dbReference type="CDD" id="cd02869">
    <property type="entry name" value="PseudoU_synth_RluA_like"/>
    <property type="match status" value="1"/>
</dbReference>
<dbReference type="EMBL" id="CAJNDS010002426">
    <property type="protein sequence ID" value="CAE7469505.1"/>
    <property type="molecule type" value="Genomic_DNA"/>
</dbReference>
<dbReference type="Pfam" id="PF13812">
    <property type="entry name" value="PPR_3"/>
    <property type="match status" value="2"/>
</dbReference>
<dbReference type="PROSITE" id="PS51375">
    <property type="entry name" value="PPR"/>
    <property type="match status" value="1"/>
</dbReference>
<accession>A0A812SCI6</accession>
<keyword evidence="1" id="KW-0677">Repeat</keyword>
<dbReference type="PANTHER" id="PTHR47447">
    <property type="entry name" value="OS03G0856100 PROTEIN"/>
    <property type="match status" value="1"/>
</dbReference>
<dbReference type="Proteomes" id="UP000604046">
    <property type="component" value="Unassembled WGS sequence"/>
</dbReference>
<dbReference type="PANTHER" id="PTHR47447:SF17">
    <property type="entry name" value="OS12G0638900 PROTEIN"/>
    <property type="match status" value="1"/>
</dbReference>
<feature type="domain" description="Pseudouridine synthase RsuA/RluA-like" evidence="3">
    <location>
        <begin position="384"/>
        <end position="518"/>
    </location>
</feature>
<evidence type="ECO:0000259" key="3">
    <source>
        <dbReference type="Pfam" id="PF00849"/>
    </source>
</evidence>
<dbReference type="OrthoDB" id="424794at2759"/>
<dbReference type="GO" id="GO:0001522">
    <property type="term" value="P:pseudouridine synthesis"/>
    <property type="evidence" value="ECO:0007669"/>
    <property type="project" value="InterPro"/>
</dbReference>
<comment type="caution">
    <text evidence="4">The sequence shown here is derived from an EMBL/GenBank/DDBJ whole genome shotgun (WGS) entry which is preliminary data.</text>
</comment>
<evidence type="ECO:0000256" key="2">
    <source>
        <dbReference type="PROSITE-ProRule" id="PRU00708"/>
    </source>
</evidence>
<dbReference type="GO" id="GO:0009982">
    <property type="term" value="F:pseudouridine synthase activity"/>
    <property type="evidence" value="ECO:0007669"/>
    <property type="project" value="InterPro"/>
</dbReference>
<name>A0A812SCI6_9DINO</name>
<dbReference type="InterPro" id="IPR020103">
    <property type="entry name" value="PsdUridine_synth_cat_dom_sf"/>
</dbReference>
<evidence type="ECO:0000313" key="5">
    <source>
        <dbReference type="Proteomes" id="UP000604046"/>
    </source>
</evidence>
<evidence type="ECO:0000313" key="4">
    <source>
        <dbReference type="EMBL" id="CAE7469505.1"/>
    </source>
</evidence>
<dbReference type="InterPro" id="IPR011990">
    <property type="entry name" value="TPR-like_helical_dom_sf"/>
</dbReference>
<dbReference type="GO" id="GO:0003723">
    <property type="term" value="F:RNA binding"/>
    <property type="evidence" value="ECO:0007669"/>
    <property type="project" value="InterPro"/>
</dbReference>
<reference evidence="4" key="1">
    <citation type="submission" date="2021-02" db="EMBL/GenBank/DDBJ databases">
        <authorList>
            <person name="Dougan E. K."/>
            <person name="Rhodes N."/>
            <person name="Thang M."/>
            <person name="Chan C."/>
        </authorList>
    </citation>
    <scope>NUCLEOTIDE SEQUENCE</scope>
</reference>
<organism evidence="4 5">
    <name type="scientific">Symbiodinium natans</name>
    <dbReference type="NCBI Taxonomy" id="878477"/>
    <lineage>
        <taxon>Eukaryota</taxon>
        <taxon>Sar</taxon>
        <taxon>Alveolata</taxon>
        <taxon>Dinophyceae</taxon>
        <taxon>Suessiales</taxon>
        <taxon>Symbiodiniaceae</taxon>
        <taxon>Symbiodinium</taxon>
    </lineage>
</organism>
<dbReference type="InterPro" id="IPR006145">
    <property type="entry name" value="PsdUridine_synth_RsuA/RluA"/>
</dbReference>
<dbReference type="Pfam" id="PF00849">
    <property type="entry name" value="PseudoU_synth_2"/>
    <property type="match status" value="1"/>
</dbReference>
<gene>
    <name evidence="4" type="ORF">SNAT2548_LOCUS26304</name>
</gene>
<dbReference type="Gene3D" id="1.25.40.10">
    <property type="entry name" value="Tetratricopeptide repeat domain"/>
    <property type="match status" value="3"/>
</dbReference>
<dbReference type="InterPro" id="IPR002885">
    <property type="entry name" value="PPR_rpt"/>
</dbReference>
<proteinExistence type="predicted"/>
<protein>
    <recommendedName>
        <fullName evidence="3">Pseudouridine synthase RsuA/RluA-like domain-containing protein</fullName>
    </recommendedName>
</protein>
<evidence type="ECO:0000256" key="1">
    <source>
        <dbReference type="ARBA" id="ARBA00022737"/>
    </source>
</evidence>
<dbReference type="Gene3D" id="3.30.2350.10">
    <property type="entry name" value="Pseudouridine synthase"/>
    <property type="match status" value="1"/>
</dbReference>